<evidence type="ECO:0000256" key="3">
    <source>
        <dbReference type="ARBA" id="ARBA00022692"/>
    </source>
</evidence>
<gene>
    <name evidence="12" type="ORF">A9K55_003644</name>
</gene>
<dbReference type="GO" id="GO:0005484">
    <property type="term" value="F:SNAP receptor activity"/>
    <property type="evidence" value="ECO:0007669"/>
    <property type="project" value="InterPro"/>
</dbReference>
<evidence type="ECO:0000256" key="10">
    <source>
        <dbReference type="SAM" id="MobiDB-lite"/>
    </source>
</evidence>
<reference evidence="12 13" key="1">
    <citation type="journal article" date="2017" name="BMC Genomics">
        <title>Chromosome level assembly and secondary metabolite potential of the parasitic fungus Cordyceps militaris.</title>
        <authorList>
            <person name="Kramer G.J."/>
            <person name="Nodwell J.R."/>
        </authorList>
    </citation>
    <scope>NUCLEOTIDE SEQUENCE [LARGE SCALE GENOMIC DNA]</scope>
    <source>
        <strain evidence="12 13">ATCC 34164</strain>
    </source>
</reference>
<dbReference type="OrthoDB" id="46868at2759"/>
<comment type="similarity">
    <text evidence="9">Belongs to the SEC20 family.</text>
</comment>
<name>A0A2H4S9D9_CORMI</name>
<evidence type="ECO:0000256" key="6">
    <source>
        <dbReference type="ARBA" id="ARBA00022989"/>
    </source>
</evidence>
<accession>A0A2H4S9D9</accession>
<protein>
    <submittedName>
        <fullName evidence="12">Sec20 domain</fullName>
    </submittedName>
</protein>
<dbReference type="AlphaFoldDB" id="A0A2H4S9D9"/>
<keyword evidence="5" id="KW-0931">ER-Golgi transport</keyword>
<evidence type="ECO:0000256" key="1">
    <source>
        <dbReference type="ARBA" id="ARBA00004163"/>
    </source>
</evidence>
<keyword evidence="3" id="KW-0812">Transmembrane</keyword>
<dbReference type="GO" id="GO:0006890">
    <property type="term" value="P:retrograde vesicle-mediated transport, Golgi to endoplasmic reticulum"/>
    <property type="evidence" value="ECO:0007669"/>
    <property type="project" value="InterPro"/>
</dbReference>
<evidence type="ECO:0000256" key="8">
    <source>
        <dbReference type="ARBA" id="ARBA00023136"/>
    </source>
</evidence>
<organism evidence="12 13">
    <name type="scientific">Cordyceps militaris</name>
    <name type="common">Caterpillar fungus</name>
    <name type="synonym">Clavaria militaris</name>
    <dbReference type="NCBI Taxonomy" id="73501"/>
    <lineage>
        <taxon>Eukaryota</taxon>
        <taxon>Fungi</taxon>
        <taxon>Dikarya</taxon>
        <taxon>Ascomycota</taxon>
        <taxon>Pezizomycotina</taxon>
        <taxon>Sordariomycetes</taxon>
        <taxon>Hypocreomycetidae</taxon>
        <taxon>Hypocreales</taxon>
        <taxon>Cordycipitaceae</taxon>
        <taxon>Cordyceps</taxon>
    </lineage>
</organism>
<comment type="subcellular location">
    <subcellularLocation>
        <location evidence="1">Endoplasmic reticulum membrane</location>
        <topology evidence="1">Single-pass type IV membrane protein</topology>
    </subcellularLocation>
</comment>
<keyword evidence="7" id="KW-0175">Coiled coil</keyword>
<dbReference type="PANTHER" id="PTHR12825:SF0">
    <property type="entry name" value="VESICLE TRANSPORT PROTEIN SEC20"/>
    <property type="match status" value="1"/>
</dbReference>
<dbReference type="InterPro" id="IPR005606">
    <property type="entry name" value="Sec20"/>
</dbReference>
<dbReference type="PANTHER" id="PTHR12825">
    <property type="entry name" value="BNIP1-RELATED"/>
    <property type="match status" value="1"/>
</dbReference>
<keyword evidence="6" id="KW-1133">Transmembrane helix</keyword>
<evidence type="ECO:0000256" key="7">
    <source>
        <dbReference type="ARBA" id="ARBA00023054"/>
    </source>
</evidence>
<evidence type="ECO:0000256" key="9">
    <source>
        <dbReference type="ARBA" id="ARBA00037934"/>
    </source>
</evidence>
<keyword evidence="2" id="KW-0813">Transport</keyword>
<evidence type="ECO:0000259" key="11">
    <source>
        <dbReference type="Pfam" id="PF03908"/>
    </source>
</evidence>
<dbReference type="GO" id="GO:0005789">
    <property type="term" value="C:endoplasmic reticulum membrane"/>
    <property type="evidence" value="ECO:0007669"/>
    <property type="project" value="UniProtKB-SubCell"/>
</dbReference>
<evidence type="ECO:0000313" key="12">
    <source>
        <dbReference type="EMBL" id="ATY59721.1"/>
    </source>
</evidence>
<evidence type="ECO:0000256" key="2">
    <source>
        <dbReference type="ARBA" id="ARBA00022448"/>
    </source>
</evidence>
<evidence type="ECO:0000313" key="13">
    <source>
        <dbReference type="Proteomes" id="UP000323067"/>
    </source>
</evidence>
<dbReference type="GO" id="GO:0031201">
    <property type="term" value="C:SNARE complex"/>
    <property type="evidence" value="ECO:0007669"/>
    <property type="project" value="TreeGrafter"/>
</dbReference>
<feature type="compositionally biased region" description="Polar residues" evidence="10">
    <location>
        <begin position="149"/>
        <end position="158"/>
    </location>
</feature>
<sequence>MSLAGLHERLMALQASSAQLPALVDRLAHLTFEPGSVPLGTEEEDSVSGELSAEIGLRLKTGAEEQELLRAEASYARPEGHEKERLVDGVVRVGADLAKYRAAFRKARLQAKKSLVEAQKLERRLLLQSYSAPVPEFEPQNETDEPAAQQHTTTRYQQPRSILQNRSGLSETDQQTVGASSNVTASLRRAHDLIASELGRSAYAHETLVESTAALRQLDDSYGSLDSMLGKSRELLGTLLRSQKSDTWYLQTAFYMLAVTLAWLAFRRLLYGPLWWLVLVPLRILLGIGKTATRAVLPAGKQSAAVVQSGADGGGERVSVQGLPGEALPTAKVGSQVVEDHIEDVVDEAVKQAVEEVEAGQETVTEPMAETQPADDEEREVEDRGDDDSTKAEPVHEKDEL</sequence>
<evidence type="ECO:0000256" key="4">
    <source>
        <dbReference type="ARBA" id="ARBA00022824"/>
    </source>
</evidence>
<keyword evidence="8" id="KW-0472">Membrane</keyword>
<feature type="compositionally biased region" description="Basic and acidic residues" evidence="10">
    <location>
        <begin position="387"/>
        <end position="401"/>
    </location>
</feature>
<feature type="domain" description="Sec20 C-terminal" evidence="11">
    <location>
        <begin position="180"/>
        <end position="269"/>
    </location>
</feature>
<proteinExistence type="inferred from homology"/>
<feature type="region of interest" description="Disordered" evidence="10">
    <location>
        <begin position="132"/>
        <end position="158"/>
    </location>
</feature>
<feature type="region of interest" description="Disordered" evidence="10">
    <location>
        <begin position="353"/>
        <end position="401"/>
    </location>
</feature>
<dbReference type="Proteomes" id="UP000323067">
    <property type="component" value="Chromosome iv"/>
</dbReference>
<feature type="compositionally biased region" description="Acidic residues" evidence="10">
    <location>
        <begin position="373"/>
        <end position="386"/>
    </location>
</feature>
<evidence type="ECO:0000256" key="5">
    <source>
        <dbReference type="ARBA" id="ARBA00022892"/>
    </source>
</evidence>
<dbReference type="InterPro" id="IPR056173">
    <property type="entry name" value="Sec20_C"/>
</dbReference>
<keyword evidence="4" id="KW-0256">Endoplasmic reticulum</keyword>
<dbReference type="Pfam" id="PF03908">
    <property type="entry name" value="Sec20"/>
    <property type="match status" value="1"/>
</dbReference>
<dbReference type="EMBL" id="CP023322">
    <property type="protein sequence ID" value="ATY59721.1"/>
    <property type="molecule type" value="Genomic_DNA"/>
</dbReference>
<dbReference type="VEuPathDB" id="FungiDB:CCM_06286"/>
<dbReference type="VEuPathDB" id="FungiDB:A9K55_003644"/>